<sequence>MTSTGIVILVRFSSKTSTSSVPMDKADTLDHLFKRLSSTLDIETEYLTFTYNGKQYRHDSPEKSKRLTDIGLIDRATIFVVSRVKGGN</sequence>
<dbReference type="InterPro" id="IPR000626">
    <property type="entry name" value="Ubiquitin-like_dom"/>
</dbReference>
<name>A0A8B6BSN4_MYTGA</name>
<keyword evidence="3" id="KW-1185">Reference proteome</keyword>
<evidence type="ECO:0000313" key="2">
    <source>
        <dbReference type="EMBL" id="VDH95000.1"/>
    </source>
</evidence>
<dbReference type="AlphaFoldDB" id="A0A8B6BSN4"/>
<dbReference type="Proteomes" id="UP000596742">
    <property type="component" value="Unassembled WGS sequence"/>
</dbReference>
<accession>A0A8B6BSN4</accession>
<dbReference type="Gene3D" id="3.10.20.90">
    <property type="entry name" value="Phosphatidylinositol 3-kinase Catalytic Subunit, Chain A, domain 1"/>
    <property type="match status" value="1"/>
</dbReference>
<evidence type="ECO:0000259" key="1">
    <source>
        <dbReference type="PROSITE" id="PS50053"/>
    </source>
</evidence>
<dbReference type="InterPro" id="IPR029071">
    <property type="entry name" value="Ubiquitin-like_domsf"/>
</dbReference>
<comment type="caution">
    <text evidence="2">The sequence shown here is derived from an EMBL/GenBank/DDBJ whole genome shotgun (WGS) entry which is preliminary data.</text>
</comment>
<proteinExistence type="predicted"/>
<dbReference type="SUPFAM" id="SSF54236">
    <property type="entry name" value="Ubiquitin-like"/>
    <property type="match status" value="1"/>
</dbReference>
<feature type="domain" description="Ubiquitin-like" evidence="1">
    <location>
        <begin position="6"/>
        <end position="87"/>
    </location>
</feature>
<organism evidence="2 3">
    <name type="scientific">Mytilus galloprovincialis</name>
    <name type="common">Mediterranean mussel</name>
    <dbReference type="NCBI Taxonomy" id="29158"/>
    <lineage>
        <taxon>Eukaryota</taxon>
        <taxon>Metazoa</taxon>
        <taxon>Spiralia</taxon>
        <taxon>Lophotrochozoa</taxon>
        <taxon>Mollusca</taxon>
        <taxon>Bivalvia</taxon>
        <taxon>Autobranchia</taxon>
        <taxon>Pteriomorphia</taxon>
        <taxon>Mytilida</taxon>
        <taxon>Mytiloidea</taxon>
        <taxon>Mytilidae</taxon>
        <taxon>Mytilinae</taxon>
        <taxon>Mytilus</taxon>
    </lineage>
</organism>
<gene>
    <name evidence="2" type="ORF">MGAL_10B032765</name>
</gene>
<dbReference type="EMBL" id="UYJE01000656">
    <property type="protein sequence ID" value="VDH95000.1"/>
    <property type="molecule type" value="Genomic_DNA"/>
</dbReference>
<dbReference type="PROSITE" id="PS50053">
    <property type="entry name" value="UBIQUITIN_2"/>
    <property type="match status" value="1"/>
</dbReference>
<protein>
    <recommendedName>
        <fullName evidence="1">Ubiquitin-like domain-containing protein</fullName>
    </recommendedName>
</protein>
<evidence type="ECO:0000313" key="3">
    <source>
        <dbReference type="Proteomes" id="UP000596742"/>
    </source>
</evidence>
<reference evidence="2" key="1">
    <citation type="submission" date="2018-11" db="EMBL/GenBank/DDBJ databases">
        <authorList>
            <person name="Alioto T."/>
            <person name="Alioto T."/>
        </authorList>
    </citation>
    <scope>NUCLEOTIDE SEQUENCE</scope>
</reference>